<name>A0A6A3HVJ7_9STRA</name>
<evidence type="ECO:0008006" key="6">
    <source>
        <dbReference type="Google" id="ProtNLM"/>
    </source>
</evidence>
<feature type="transmembrane region" description="Helical" evidence="1">
    <location>
        <begin position="105"/>
        <end position="126"/>
    </location>
</feature>
<sequence length="328" mass="38393">MRDLFMGAVGVDAFFVLSSVLLTMIFMKKSIKLFEEQASYRKWGWTLADYFTKRFLRVYPLYALLSIALWLMPFEYKNRYYRITKPEDFNLFQTLTFHPTLPLEIAYYFVLPGFVLVVLKLGRFWWVSFIPLYAWAPWAAVIFVKLEAWVKSTGFKFGTLHIVGLRVVETALIAVYLSVVFRGLFFNWLGVPLPRPTRYSMPFTSVNLSLLFVVEMIQPSSVSLFFEWAGLRCLGKISFSVYLLHVFVVFTPPIQEQTNYYDKMFAVFGLVVLLATASYYLIEYPSQLLVQRLASRFAEQAAWEHQRIPNEGDQNRMNSTQLDPLWIY</sequence>
<gene>
    <name evidence="2" type="ORF">PR002_g26412</name>
    <name evidence="3" type="ORF">PR003_g28194</name>
</gene>
<comment type="caution">
    <text evidence="2">The sequence shown here is derived from an EMBL/GenBank/DDBJ whole genome shotgun (WGS) entry which is preliminary data.</text>
</comment>
<feature type="transmembrane region" description="Helical" evidence="1">
    <location>
        <begin position="7"/>
        <end position="27"/>
    </location>
</feature>
<reference evidence="2 5" key="1">
    <citation type="submission" date="2018-09" db="EMBL/GenBank/DDBJ databases">
        <title>Genomic investigation of the strawberry pathogen Phytophthora fragariae indicates pathogenicity is determined by transcriptional variation in three key races.</title>
        <authorList>
            <person name="Adams T.M."/>
            <person name="Armitage A.D."/>
            <person name="Sobczyk M.K."/>
            <person name="Bates H.J."/>
            <person name="Dunwell J.M."/>
            <person name="Nellist C.F."/>
            <person name="Harrison R.J."/>
        </authorList>
    </citation>
    <scope>NUCLEOTIDE SEQUENCE [LARGE SCALE GENOMIC DNA]</scope>
    <source>
        <strain evidence="2 5">SCRP324</strain>
        <strain evidence="3 4">SCRP333</strain>
    </source>
</reference>
<evidence type="ECO:0000313" key="5">
    <source>
        <dbReference type="Proteomes" id="UP000435112"/>
    </source>
</evidence>
<dbReference type="InterPro" id="IPR050879">
    <property type="entry name" value="Acyltransferase_3"/>
</dbReference>
<dbReference type="GO" id="GO:0000271">
    <property type="term" value="P:polysaccharide biosynthetic process"/>
    <property type="evidence" value="ECO:0007669"/>
    <property type="project" value="TreeGrafter"/>
</dbReference>
<dbReference type="AlphaFoldDB" id="A0A6A3HVJ7"/>
<dbReference type="EMBL" id="QXFT01004194">
    <property type="protein sequence ID" value="KAE9279594.1"/>
    <property type="molecule type" value="Genomic_DNA"/>
</dbReference>
<feature type="transmembrane region" description="Helical" evidence="1">
    <location>
        <begin position="132"/>
        <end position="150"/>
    </location>
</feature>
<feature type="transmembrane region" description="Helical" evidence="1">
    <location>
        <begin position="233"/>
        <end position="252"/>
    </location>
</feature>
<keyword evidence="4" id="KW-1185">Reference proteome</keyword>
<dbReference type="Proteomes" id="UP000434957">
    <property type="component" value="Unassembled WGS sequence"/>
</dbReference>
<dbReference type="PANTHER" id="PTHR23028:SF53">
    <property type="entry name" value="ACYL_TRANSF_3 DOMAIN-CONTAINING PROTEIN"/>
    <property type="match status" value="1"/>
</dbReference>
<evidence type="ECO:0000313" key="2">
    <source>
        <dbReference type="EMBL" id="KAE8972755.1"/>
    </source>
</evidence>
<dbReference type="Proteomes" id="UP000435112">
    <property type="component" value="Unassembled WGS sequence"/>
</dbReference>
<feature type="transmembrane region" description="Helical" evidence="1">
    <location>
        <begin position="205"/>
        <end position="226"/>
    </location>
</feature>
<feature type="transmembrane region" description="Helical" evidence="1">
    <location>
        <begin position="162"/>
        <end position="185"/>
    </location>
</feature>
<feature type="transmembrane region" description="Helical" evidence="1">
    <location>
        <begin position="59"/>
        <end position="76"/>
    </location>
</feature>
<proteinExistence type="predicted"/>
<dbReference type="PANTHER" id="PTHR23028">
    <property type="entry name" value="ACETYLTRANSFERASE"/>
    <property type="match status" value="1"/>
</dbReference>
<dbReference type="OrthoDB" id="207378at2759"/>
<dbReference type="GO" id="GO:0016020">
    <property type="term" value="C:membrane"/>
    <property type="evidence" value="ECO:0007669"/>
    <property type="project" value="TreeGrafter"/>
</dbReference>
<accession>A0A6A3HVJ7</accession>
<evidence type="ECO:0000313" key="3">
    <source>
        <dbReference type="EMBL" id="KAE9279594.1"/>
    </source>
</evidence>
<organism evidence="2 5">
    <name type="scientific">Phytophthora rubi</name>
    <dbReference type="NCBI Taxonomy" id="129364"/>
    <lineage>
        <taxon>Eukaryota</taxon>
        <taxon>Sar</taxon>
        <taxon>Stramenopiles</taxon>
        <taxon>Oomycota</taxon>
        <taxon>Peronosporomycetes</taxon>
        <taxon>Peronosporales</taxon>
        <taxon>Peronosporaceae</taxon>
        <taxon>Phytophthora</taxon>
    </lineage>
</organism>
<dbReference type="EMBL" id="QXFU01003787">
    <property type="protein sequence ID" value="KAE8972755.1"/>
    <property type="molecule type" value="Genomic_DNA"/>
</dbReference>
<keyword evidence="1" id="KW-0472">Membrane</keyword>
<evidence type="ECO:0000256" key="1">
    <source>
        <dbReference type="SAM" id="Phobius"/>
    </source>
</evidence>
<protein>
    <recommendedName>
        <fullName evidence="6">Acyltransferase 3 domain-containing protein</fullName>
    </recommendedName>
</protein>
<evidence type="ECO:0000313" key="4">
    <source>
        <dbReference type="Proteomes" id="UP000434957"/>
    </source>
</evidence>
<feature type="transmembrane region" description="Helical" evidence="1">
    <location>
        <begin position="264"/>
        <end position="282"/>
    </location>
</feature>
<keyword evidence="1" id="KW-1133">Transmembrane helix</keyword>
<keyword evidence="1" id="KW-0812">Transmembrane</keyword>